<proteinExistence type="predicted"/>
<dbReference type="InterPro" id="IPR002376">
    <property type="entry name" value="Formyl_transf_N"/>
</dbReference>
<gene>
    <name evidence="2" type="ORF">J5V48_07440</name>
</gene>
<dbReference type="EMBL" id="JAGFNY010000027">
    <property type="protein sequence ID" value="MBW7570722.1"/>
    <property type="molecule type" value="Genomic_DNA"/>
</dbReference>
<dbReference type="Gene3D" id="3.40.50.12230">
    <property type="match status" value="1"/>
</dbReference>
<protein>
    <recommendedName>
        <fullName evidence="1">Formyl transferase N-terminal domain-containing protein</fullName>
    </recommendedName>
</protein>
<sequence>MKNCFDSIIVIGSGSTAKKCSSYLLDKGIRLVFVESYASVFKCLSSPIKSELVQLRTINEFSDIDNAVFNLKKGNTLVLSINNKHIFKKSLNQSDITIINFHYGYLPDYKGLNIPSWLIYNKEAFAGVTWHFVNEKIDDGKIIIQDKFRIKDGSTAFDVNKEQNLLGFELFKKFILNYLEYPESFINDNKSITHEKMQSRYFAKGVLPDGGYLNLEDTKEHIDRVLRAFDYKCILLNLPLKVVFENTVFAIESYTANETSEDDRCYLEDGYLYLTKEKTQFKIKIRT</sequence>
<dbReference type="SUPFAM" id="SSF53328">
    <property type="entry name" value="Formyltransferase"/>
    <property type="match status" value="1"/>
</dbReference>
<accession>A0ABS7DI06</accession>
<organism evidence="2 3">
    <name type="scientific">Succinivibrio faecicola</name>
    <dbReference type="NCBI Taxonomy" id="2820300"/>
    <lineage>
        <taxon>Bacteria</taxon>
        <taxon>Pseudomonadati</taxon>
        <taxon>Pseudomonadota</taxon>
        <taxon>Gammaproteobacteria</taxon>
        <taxon>Aeromonadales</taxon>
        <taxon>Succinivibrionaceae</taxon>
        <taxon>Succinivibrio</taxon>
    </lineage>
</organism>
<dbReference type="Proteomes" id="UP000731465">
    <property type="component" value="Unassembled WGS sequence"/>
</dbReference>
<dbReference type="RefSeq" id="WP_219937947.1">
    <property type="nucleotide sequence ID" value="NZ_JAGFNY010000027.1"/>
</dbReference>
<comment type="caution">
    <text evidence="2">The sequence shown here is derived from an EMBL/GenBank/DDBJ whole genome shotgun (WGS) entry which is preliminary data.</text>
</comment>
<feature type="domain" description="Formyl transferase N-terminal" evidence="1">
    <location>
        <begin position="84"/>
        <end position="161"/>
    </location>
</feature>
<reference evidence="2 3" key="1">
    <citation type="submission" date="2021-03" db="EMBL/GenBank/DDBJ databases">
        <title>Succinivibrio sp. nov. isolated from feces of cow.</title>
        <authorList>
            <person name="Choi J.-Y."/>
        </authorList>
    </citation>
    <scope>NUCLEOTIDE SEQUENCE [LARGE SCALE GENOMIC DNA]</scope>
    <source>
        <strain evidence="2 3">AGMB01872</strain>
    </source>
</reference>
<dbReference type="InterPro" id="IPR036477">
    <property type="entry name" value="Formyl_transf_N_sf"/>
</dbReference>
<evidence type="ECO:0000313" key="3">
    <source>
        <dbReference type="Proteomes" id="UP000731465"/>
    </source>
</evidence>
<evidence type="ECO:0000313" key="2">
    <source>
        <dbReference type="EMBL" id="MBW7570722.1"/>
    </source>
</evidence>
<name>A0ABS7DI06_9GAMM</name>
<evidence type="ECO:0000259" key="1">
    <source>
        <dbReference type="Pfam" id="PF00551"/>
    </source>
</evidence>
<dbReference type="Pfam" id="PF00551">
    <property type="entry name" value="Formyl_trans_N"/>
    <property type="match status" value="1"/>
</dbReference>
<keyword evidence="3" id="KW-1185">Reference proteome</keyword>